<protein>
    <submittedName>
        <fullName evidence="2">Uncharacterized protein</fullName>
    </submittedName>
</protein>
<reference evidence="2 3" key="1">
    <citation type="submission" date="2021-06" db="EMBL/GenBank/DDBJ databases">
        <authorList>
            <person name="Palmer J.M."/>
        </authorList>
    </citation>
    <scope>NUCLEOTIDE SEQUENCE [LARGE SCALE GENOMIC DNA]</scope>
    <source>
        <strain evidence="2 3">AS_MEX2019</strain>
        <tissue evidence="2">Muscle</tissue>
    </source>
</reference>
<gene>
    <name evidence="2" type="ORF">AMECASPLE_033908</name>
</gene>
<accession>A0ABV0XW64</accession>
<evidence type="ECO:0000313" key="2">
    <source>
        <dbReference type="EMBL" id="MEQ2285632.1"/>
    </source>
</evidence>
<organism evidence="2 3">
    <name type="scientific">Ameca splendens</name>
    <dbReference type="NCBI Taxonomy" id="208324"/>
    <lineage>
        <taxon>Eukaryota</taxon>
        <taxon>Metazoa</taxon>
        <taxon>Chordata</taxon>
        <taxon>Craniata</taxon>
        <taxon>Vertebrata</taxon>
        <taxon>Euteleostomi</taxon>
        <taxon>Actinopterygii</taxon>
        <taxon>Neopterygii</taxon>
        <taxon>Teleostei</taxon>
        <taxon>Neoteleostei</taxon>
        <taxon>Acanthomorphata</taxon>
        <taxon>Ovalentaria</taxon>
        <taxon>Atherinomorphae</taxon>
        <taxon>Cyprinodontiformes</taxon>
        <taxon>Goodeidae</taxon>
        <taxon>Ameca</taxon>
    </lineage>
</organism>
<proteinExistence type="predicted"/>
<comment type="caution">
    <text evidence="2">The sequence shown here is derived from an EMBL/GenBank/DDBJ whole genome shotgun (WGS) entry which is preliminary data.</text>
</comment>
<dbReference type="EMBL" id="JAHRIP010014099">
    <property type="protein sequence ID" value="MEQ2285632.1"/>
    <property type="molecule type" value="Genomic_DNA"/>
</dbReference>
<sequence>MMSLVLQAVEVPACCHCSSSPRIGVLVPAGSPLSPSQTATFGQDRPVFLGAPYSLIWRSRLCSSITSSAPRSQPCLGQVAQGSSAPGCSPCRRPHPPPQA</sequence>
<evidence type="ECO:0000313" key="3">
    <source>
        <dbReference type="Proteomes" id="UP001469553"/>
    </source>
</evidence>
<keyword evidence="3" id="KW-1185">Reference proteome</keyword>
<name>A0ABV0XW64_9TELE</name>
<feature type="region of interest" description="Disordered" evidence="1">
    <location>
        <begin position="71"/>
        <end position="100"/>
    </location>
</feature>
<evidence type="ECO:0000256" key="1">
    <source>
        <dbReference type="SAM" id="MobiDB-lite"/>
    </source>
</evidence>
<dbReference type="Proteomes" id="UP001469553">
    <property type="component" value="Unassembled WGS sequence"/>
</dbReference>